<feature type="transmembrane region" description="Helical" evidence="6">
    <location>
        <begin position="332"/>
        <end position="351"/>
    </location>
</feature>
<evidence type="ECO:0000256" key="1">
    <source>
        <dbReference type="ARBA" id="ARBA00004651"/>
    </source>
</evidence>
<dbReference type="Pfam" id="PF03176">
    <property type="entry name" value="MMPL"/>
    <property type="match status" value="1"/>
</dbReference>
<evidence type="ECO:0000256" key="3">
    <source>
        <dbReference type="ARBA" id="ARBA00022692"/>
    </source>
</evidence>
<evidence type="ECO:0000313" key="9">
    <source>
        <dbReference type="Proteomes" id="UP000249061"/>
    </source>
</evidence>
<feature type="transmembrane region" description="Helical" evidence="6">
    <location>
        <begin position="716"/>
        <end position="738"/>
    </location>
</feature>
<feature type="transmembrane region" description="Helical" evidence="6">
    <location>
        <begin position="290"/>
        <end position="311"/>
    </location>
</feature>
<name>A0A2W5T1H8_9BACT</name>
<dbReference type="AlphaFoldDB" id="A0A2W5T1H8"/>
<dbReference type="PANTHER" id="PTHR33406">
    <property type="entry name" value="MEMBRANE PROTEIN MJ1562-RELATED"/>
    <property type="match status" value="1"/>
</dbReference>
<evidence type="ECO:0000259" key="7">
    <source>
        <dbReference type="Pfam" id="PF03176"/>
    </source>
</evidence>
<keyword evidence="2" id="KW-1003">Cell membrane</keyword>
<evidence type="ECO:0000256" key="4">
    <source>
        <dbReference type="ARBA" id="ARBA00022989"/>
    </source>
</evidence>
<reference evidence="8 9" key="1">
    <citation type="submission" date="2017-08" db="EMBL/GenBank/DDBJ databases">
        <title>Infants hospitalized years apart are colonized by the same room-sourced microbial strains.</title>
        <authorList>
            <person name="Brooks B."/>
            <person name="Olm M.R."/>
            <person name="Firek B.A."/>
            <person name="Baker R."/>
            <person name="Thomas B.C."/>
            <person name="Morowitz M.J."/>
            <person name="Banfield J.F."/>
        </authorList>
    </citation>
    <scope>NUCLEOTIDE SEQUENCE [LARGE SCALE GENOMIC DNA]</scope>
    <source>
        <strain evidence="8">S2_003_000_R2_14</strain>
    </source>
</reference>
<comment type="caution">
    <text evidence="8">The sequence shown here is derived from an EMBL/GenBank/DDBJ whole genome shotgun (WGS) entry which is preliminary data.</text>
</comment>
<accession>A0A2W5T1H8</accession>
<evidence type="ECO:0000256" key="2">
    <source>
        <dbReference type="ARBA" id="ARBA00022475"/>
    </source>
</evidence>
<feature type="domain" description="Membrane transport protein MMPL" evidence="7">
    <location>
        <begin position="190"/>
        <end position="383"/>
    </location>
</feature>
<evidence type="ECO:0000313" key="8">
    <source>
        <dbReference type="EMBL" id="PZR08922.1"/>
    </source>
</evidence>
<comment type="subcellular location">
    <subcellularLocation>
        <location evidence="1">Cell membrane</location>
        <topology evidence="1">Multi-pass membrane protein</topology>
    </subcellularLocation>
</comment>
<feature type="transmembrane region" description="Helical" evidence="6">
    <location>
        <begin position="636"/>
        <end position="654"/>
    </location>
</feature>
<keyword evidence="5 6" id="KW-0472">Membrane</keyword>
<protein>
    <recommendedName>
        <fullName evidence="7">Membrane transport protein MMPL domain-containing protein</fullName>
    </recommendedName>
</protein>
<feature type="transmembrane region" description="Helical" evidence="6">
    <location>
        <begin position="406"/>
        <end position="426"/>
    </location>
</feature>
<feature type="transmembrane region" description="Helical" evidence="6">
    <location>
        <begin position="237"/>
        <end position="256"/>
    </location>
</feature>
<dbReference type="Gene3D" id="1.20.1640.10">
    <property type="entry name" value="Multidrug efflux transporter AcrB transmembrane domain"/>
    <property type="match status" value="2"/>
</dbReference>
<gene>
    <name evidence="8" type="ORF">DI536_23835</name>
</gene>
<dbReference type="SUPFAM" id="SSF82866">
    <property type="entry name" value="Multidrug efflux transporter AcrB transmembrane domain"/>
    <property type="match status" value="2"/>
</dbReference>
<feature type="transmembrane region" description="Helical" evidence="6">
    <location>
        <begin position="263"/>
        <end position="284"/>
    </location>
</feature>
<feature type="transmembrane region" description="Helical" evidence="6">
    <location>
        <begin position="690"/>
        <end position="710"/>
    </location>
</feature>
<proteinExistence type="predicted"/>
<keyword evidence="3 6" id="KW-0812">Transmembrane</keyword>
<evidence type="ECO:0000256" key="6">
    <source>
        <dbReference type="SAM" id="Phobius"/>
    </source>
</evidence>
<feature type="transmembrane region" description="Helical" evidence="6">
    <location>
        <begin position="357"/>
        <end position="379"/>
    </location>
</feature>
<feature type="transmembrane region" description="Helical" evidence="6">
    <location>
        <begin position="613"/>
        <end position="629"/>
    </location>
</feature>
<dbReference type="InterPro" id="IPR050545">
    <property type="entry name" value="Mycobact_MmpL"/>
</dbReference>
<sequence>MNPRLTYAWSLIFALLVGHQIYLWRGGLQVETDLLELLPRSERDELAEVALRNLADSAAKQVVILITGKDSRAEAERFNAALTTGLLKPVALPDAAGAQIIDALLPHRDRLLTDAQRRRLQTEPVEVQANKALLALQQPMSQRIGDFRDDPLQLFPEFLRESASRTKIRPVNGLLMAGESVLLRYEVIGSAMALDGEPRLKEALDTAKAAVTPGTEVLVGGVPLFAEAASVRANAEVSTVGFGSLAAIVLIMFFAFRSPRPLLLVVLSVGSGVAAGLSACALIFGKVHLMTLVFGASLVGVAEDYGIHYFASRQARPNVDRHELLKHLTPGLFLALLTSVAGYVMLAITPMPGLRQVALFSGVGLVAAFLTVLAWFPFLDAGTVKQTRFANLWAASRAKWPALRGVPMIVFIVVTLGLSAVGIARLNPSDDVRGLQSSPPELLDAQKNIAIKIGLPSPAQFFLVRGADEGERLQNEEALRAKLDAFIAAEKLQGYDAVSNWVPSPKKQLENRALIRQTSTAVLTALKDELDEDIPPPLETKPLEVSTLLSTSLGAAIRPLWLADANVVMLHAPSREALAEFSKLDELPGVHFVDRTGDISALMKRWRVGMTELLIGGYVVIFAALFFRFRRRAWRALLPTFIASSLALGIVGFLGEPLSLFHVLALWLLLAMGVDYGIFLLEHEAEQGEAWLAVGLGAVSTLLSFGLLAISSTQAIHAFGVTLGAGITIVWLMSPLFVPLPEKADVSSAA</sequence>
<organism evidence="8 9">
    <name type="scientific">Archangium gephyra</name>
    <dbReference type="NCBI Taxonomy" id="48"/>
    <lineage>
        <taxon>Bacteria</taxon>
        <taxon>Pseudomonadati</taxon>
        <taxon>Myxococcota</taxon>
        <taxon>Myxococcia</taxon>
        <taxon>Myxococcales</taxon>
        <taxon>Cystobacterineae</taxon>
        <taxon>Archangiaceae</taxon>
        <taxon>Archangium</taxon>
    </lineage>
</organism>
<dbReference type="EMBL" id="QFQP01000023">
    <property type="protein sequence ID" value="PZR08922.1"/>
    <property type="molecule type" value="Genomic_DNA"/>
</dbReference>
<dbReference type="GO" id="GO:0005886">
    <property type="term" value="C:plasma membrane"/>
    <property type="evidence" value="ECO:0007669"/>
    <property type="project" value="UniProtKB-SubCell"/>
</dbReference>
<evidence type="ECO:0000256" key="5">
    <source>
        <dbReference type="ARBA" id="ARBA00023136"/>
    </source>
</evidence>
<keyword evidence="4 6" id="KW-1133">Transmembrane helix</keyword>
<dbReference type="Proteomes" id="UP000249061">
    <property type="component" value="Unassembled WGS sequence"/>
</dbReference>
<feature type="transmembrane region" description="Helical" evidence="6">
    <location>
        <begin position="660"/>
        <end position="681"/>
    </location>
</feature>
<dbReference type="InterPro" id="IPR004869">
    <property type="entry name" value="MMPL_dom"/>
</dbReference>
<dbReference type="PANTHER" id="PTHR33406:SF13">
    <property type="entry name" value="MEMBRANE PROTEIN YDFJ"/>
    <property type="match status" value="1"/>
</dbReference>